<dbReference type="AlphaFoldDB" id="A0A812QKW2"/>
<comment type="caution">
    <text evidence="2">The sequence shown here is derived from an EMBL/GenBank/DDBJ whole genome shotgun (WGS) entry which is preliminary data.</text>
</comment>
<dbReference type="OrthoDB" id="427764at2759"/>
<proteinExistence type="predicted"/>
<accession>A0A812QKW2</accession>
<name>A0A812QKW2_SYMPI</name>
<feature type="non-terminal residue" evidence="2">
    <location>
        <position position="1"/>
    </location>
</feature>
<evidence type="ECO:0000313" key="2">
    <source>
        <dbReference type="EMBL" id="CAE7392450.1"/>
    </source>
</evidence>
<feature type="compositionally biased region" description="Low complexity" evidence="1">
    <location>
        <begin position="149"/>
        <end position="159"/>
    </location>
</feature>
<evidence type="ECO:0000313" key="3">
    <source>
        <dbReference type="Proteomes" id="UP000649617"/>
    </source>
</evidence>
<dbReference type="Proteomes" id="UP000649617">
    <property type="component" value="Unassembled WGS sequence"/>
</dbReference>
<evidence type="ECO:0000256" key="1">
    <source>
        <dbReference type="SAM" id="MobiDB-lite"/>
    </source>
</evidence>
<sequence>ELKKEVNDMVSGTAKVKQEIMKEEVKKERDAEVKHEICNEATRQAVKEEHASNADGQHATRAVKPDVPPLTKHVKQEMRGEANRKAQGSIKDKVQKHQPNEVKREVKSEVPERVKQHAKKEVKEEEPRKVKQEIKKEVKLEVKTEESSHASSATTTQSTGVKRENPGGAAIRVKQEDSEGQGLTKRRRMSQKGPDLSLPSFESQLPVWAEKCLAFQISGKTWLPTKPCCPASLFVGLGRAPWPESEEVHPKPCAQRLGKAQLREFRAFFREQPHHALFKSTTSPQEKASRPKPLSSKPPLGRPAGGSRWECYKMWPWMRDLPTRLWMGNGWIMEEDGMRKLEPSEPGGAMPGVQIFESVGTAVDESQQDGSEVLAAEPGQATSKFRGLERQSGVSHISWDPPHLRWRIQWWEARKRKQAFFPIKLFHEQGLSENEAVEAALREAKAHREELVRKGVLKPPKAVKPEQGKHSTVKGVYYYKPNQQWRAKLVDPSTKKVVHGGRFANQEEAESKARELAKELGIKDIENRVVPVKHLSELKHFEPLGPQPGVRWSLGEQCWHACCAVKGRTRHLRCRPKDFSEKEVEKAWKQAVAWRKQQEKERDQAKKR</sequence>
<organism evidence="2 3">
    <name type="scientific">Symbiodinium pilosum</name>
    <name type="common">Dinoflagellate</name>
    <dbReference type="NCBI Taxonomy" id="2952"/>
    <lineage>
        <taxon>Eukaryota</taxon>
        <taxon>Sar</taxon>
        <taxon>Alveolata</taxon>
        <taxon>Dinophyceae</taxon>
        <taxon>Suessiales</taxon>
        <taxon>Symbiodiniaceae</taxon>
        <taxon>Symbiodinium</taxon>
    </lineage>
</organism>
<feature type="region of interest" description="Disordered" evidence="1">
    <location>
        <begin position="43"/>
        <end position="197"/>
    </location>
</feature>
<feature type="region of interest" description="Disordered" evidence="1">
    <location>
        <begin position="276"/>
        <end position="305"/>
    </location>
</feature>
<feature type="compositionally biased region" description="Basic and acidic residues" evidence="1">
    <location>
        <begin position="74"/>
        <end position="148"/>
    </location>
</feature>
<protein>
    <submittedName>
        <fullName evidence="2">Uncharacterized protein</fullName>
    </submittedName>
</protein>
<keyword evidence="3" id="KW-1185">Reference proteome</keyword>
<dbReference type="EMBL" id="CAJNIZ010017009">
    <property type="protein sequence ID" value="CAE7392450.1"/>
    <property type="molecule type" value="Genomic_DNA"/>
</dbReference>
<dbReference type="Gene3D" id="1.20.5.2050">
    <property type="match status" value="1"/>
</dbReference>
<reference evidence="2" key="1">
    <citation type="submission" date="2021-02" db="EMBL/GenBank/DDBJ databases">
        <authorList>
            <person name="Dougan E. K."/>
            <person name="Rhodes N."/>
            <person name="Thang M."/>
            <person name="Chan C."/>
        </authorList>
    </citation>
    <scope>NUCLEOTIDE SEQUENCE</scope>
</reference>
<gene>
    <name evidence="2" type="ORF">SPIL2461_LOCUS9633</name>
</gene>